<evidence type="ECO:0000256" key="2">
    <source>
        <dbReference type="ARBA" id="ARBA00022475"/>
    </source>
</evidence>
<gene>
    <name evidence="8" type="ORF">ABID12_003731</name>
</gene>
<dbReference type="InterPro" id="IPR020846">
    <property type="entry name" value="MFS_dom"/>
</dbReference>
<dbReference type="SUPFAM" id="SSF103473">
    <property type="entry name" value="MFS general substrate transporter"/>
    <property type="match status" value="1"/>
</dbReference>
<dbReference type="EMBL" id="JBEPLY010000016">
    <property type="protein sequence ID" value="MET3601769.1"/>
    <property type="molecule type" value="Genomic_DNA"/>
</dbReference>
<feature type="domain" description="Major facilitator superfamily (MFS) profile" evidence="7">
    <location>
        <begin position="10"/>
        <end position="386"/>
    </location>
</feature>
<organism evidence="8 9">
    <name type="scientific">Martelella mangrovi</name>
    <dbReference type="NCBI Taxonomy" id="1397477"/>
    <lineage>
        <taxon>Bacteria</taxon>
        <taxon>Pseudomonadati</taxon>
        <taxon>Pseudomonadota</taxon>
        <taxon>Alphaproteobacteria</taxon>
        <taxon>Hyphomicrobiales</taxon>
        <taxon>Aurantimonadaceae</taxon>
        <taxon>Martelella</taxon>
    </lineage>
</organism>
<keyword evidence="2" id="KW-1003">Cell membrane</keyword>
<feature type="transmembrane region" description="Helical" evidence="6">
    <location>
        <begin position="12"/>
        <end position="33"/>
    </location>
</feature>
<feature type="transmembrane region" description="Helical" evidence="6">
    <location>
        <begin position="76"/>
        <end position="97"/>
    </location>
</feature>
<feature type="transmembrane region" description="Helical" evidence="6">
    <location>
        <begin position="134"/>
        <end position="156"/>
    </location>
</feature>
<accession>A0ABV2IG26</accession>
<dbReference type="Gene3D" id="1.20.1250.20">
    <property type="entry name" value="MFS general substrate transporter like domains"/>
    <property type="match status" value="1"/>
</dbReference>
<keyword evidence="4 6" id="KW-1133">Transmembrane helix</keyword>
<feature type="transmembrane region" description="Helical" evidence="6">
    <location>
        <begin position="272"/>
        <end position="290"/>
    </location>
</feature>
<sequence>MPSPLLLRLRLAALVVGVFLVGANSFILGPILADVAVTLKTEPVAVARAISAFGGAAAFSAFFLSGLIDRYAMRPVLAGSAFLLMGGFAGSALSHSWQALSVFQALAGIATGVLLPAIYSEAVRSAPEGQGTRVFGLVLSGWSIALIVGVPLSALLSDVLDWRLAYGVLALLAGLACVVFAATADRQAPVQSGESHSRRAVIRVRGVISMLATGFLFMTVFYGTYAILGLRMRDMLGISASAASLAVMAYGVGFGLGGALARHVDRIGPAKVFPLFLAGSGLVYLSLALATRSFWLSLLATFLLGIFNHFGLNLTVLLLALRKPEARGTLIGLNTTATYIAVFVGPLLMSALYAGIGFGAVSLSAFVLLAVCVALMWRLSKADAAQ</sequence>
<dbReference type="Pfam" id="PF07690">
    <property type="entry name" value="MFS_1"/>
    <property type="match status" value="1"/>
</dbReference>
<keyword evidence="9" id="KW-1185">Reference proteome</keyword>
<evidence type="ECO:0000256" key="5">
    <source>
        <dbReference type="ARBA" id="ARBA00023136"/>
    </source>
</evidence>
<dbReference type="PROSITE" id="PS50850">
    <property type="entry name" value="MFS"/>
    <property type="match status" value="1"/>
</dbReference>
<feature type="transmembrane region" description="Helical" evidence="6">
    <location>
        <begin position="162"/>
        <end position="183"/>
    </location>
</feature>
<keyword evidence="3 6" id="KW-0812">Transmembrane</keyword>
<dbReference type="PANTHER" id="PTHR43124:SF3">
    <property type="entry name" value="CHLORAMPHENICOL EFFLUX PUMP RV0191"/>
    <property type="match status" value="1"/>
</dbReference>
<comment type="subcellular location">
    <subcellularLocation>
        <location evidence="1">Cell membrane</location>
        <topology evidence="1">Multi-pass membrane protein</topology>
    </subcellularLocation>
</comment>
<feature type="transmembrane region" description="Helical" evidence="6">
    <location>
        <begin position="204"/>
        <end position="228"/>
    </location>
</feature>
<keyword evidence="5 6" id="KW-0472">Membrane</keyword>
<evidence type="ECO:0000256" key="3">
    <source>
        <dbReference type="ARBA" id="ARBA00022692"/>
    </source>
</evidence>
<evidence type="ECO:0000313" key="8">
    <source>
        <dbReference type="EMBL" id="MET3601769.1"/>
    </source>
</evidence>
<dbReference type="InterPro" id="IPR050189">
    <property type="entry name" value="MFS_Efflux_Transporters"/>
</dbReference>
<name>A0ABV2IG26_9HYPH</name>
<feature type="transmembrane region" description="Helical" evidence="6">
    <location>
        <begin position="296"/>
        <end position="321"/>
    </location>
</feature>
<proteinExistence type="predicted"/>
<evidence type="ECO:0000259" key="7">
    <source>
        <dbReference type="PROSITE" id="PS50850"/>
    </source>
</evidence>
<dbReference type="InterPro" id="IPR036259">
    <property type="entry name" value="MFS_trans_sf"/>
</dbReference>
<evidence type="ECO:0000256" key="1">
    <source>
        <dbReference type="ARBA" id="ARBA00004651"/>
    </source>
</evidence>
<feature type="transmembrane region" description="Helical" evidence="6">
    <location>
        <begin position="355"/>
        <end position="377"/>
    </location>
</feature>
<reference evidence="8 9" key="1">
    <citation type="submission" date="2024-06" db="EMBL/GenBank/DDBJ databases">
        <title>Genomic Encyclopedia of Type Strains, Phase IV (KMG-IV): sequencing the most valuable type-strain genomes for metagenomic binning, comparative biology and taxonomic classification.</title>
        <authorList>
            <person name="Goeker M."/>
        </authorList>
    </citation>
    <scope>NUCLEOTIDE SEQUENCE [LARGE SCALE GENOMIC DNA]</scope>
    <source>
        <strain evidence="8 9">DSM 28102</strain>
    </source>
</reference>
<feature type="transmembrane region" description="Helical" evidence="6">
    <location>
        <begin position="328"/>
        <end position="349"/>
    </location>
</feature>
<comment type="caution">
    <text evidence="8">The sequence shown here is derived from an EMBL/GenBank/DDBJ whole genome shotgun (WGS) entry which is preliminary data.</text>
</comment>
<evidence type="ECO:0000313" key="9">
    <source>
        <dbReference type="Proteomes" id="UP001549164"/>
    </source>
</evidence>
<dbReference type="PANTHER" id="PTHR43124">
    <property type="entry name" value="PURINE EFFLUX PUMP PBUE"/>
    <property type="match status" value="1"/>
</dbReference>
<feature type="transmembrane region" description="Helical" evidence="6">
    <location>
        <begin position="240"/>
        <end position="260"/>
    </location>
</feature>
<evidence type="ECO:0000256" key="6">
    <source>
        <dbReference type="SAM" id="Phobius"/>
    </source>
</evidence>
<dbReference type="InterPro" id="IPR011701">
    <property type="entry name" value="MFS"/>
</dbReference>
<feature type="transmembrane region" description="Helical" evidence="6">
    <location>
        <begin position="45"/>
        <end position="64"/>
    </location>
</feature>
<dbReference type="RefSeq" id="WP_354435579.1">
    <property type="nucleotide sequence ID" value="NZ_JBEPLY010000016.1"/>
</dbReference>
<evidence type="ECO:0000256" key="4">
    <source>
        <dbReference type="ARBA" id="ARBA00022989"/>
    </source>
</evidence>
<protein>
    <submittedName>
        <fullName evidence="8">MFS family arabinose efflux permease</fullName>
    </submittedName>
</protein>
<dbReference type="Proteomes" id="UP001549164">
    <property type="component" value="Unassembled WGS sequence"/>
</dbReference>
<feature type="transmembrane region" description="Helical" evidence="6">
    <location>
        <begin position="103"/>
        <end position="122"/>
    </location>
</feature>